<dbReference type="STRING" id="1179773.BN6_83650"/>
<keyword evidence="3" id="KW-0378">Hydrolase</keyword>
<dbReference type="HOGENOM" id="CLU_096418_0_1_11"/>
<keyword evidence="2" id="KW-0479">Metal-binding</keyword>
<keyword evidence="8" id="KW-1185">Reference proteome</keyword>
<sequence length="187" mass="21113">MFSAFFDTCVLFKPYLRDTILSIAEAGLYRPLWSTGVLEELERNLLERGVTGPQVRHLRNQLGVVFPGAEVTGYTDLIDAMTNDPKDRHVLAAAIRGGAEVLVTENLKDFPASSMQRYDIEAVHPDVFLLDQLDLAPRTVHKALRTQVSRYRHSPRSVGELLDILTNDSHACREFAAACRRDTMWRS</sequence>
<evidence type="ECO:0000256" key="4">
    <source>
        <dbReference type="ARBA" id="ARBA00022842"/>
    </source>
</evidence>
<dbReference type="RefSeq" id="WP_015105688.1">
    <property type="nucleotide sequence ID" value="NC_019673.1"/>
</dbReference>
<dbReference type="Proteomes" id="UP000006281">
    <property type="component" value="Chromosome"/>
</dbReference>
<keyword evidence="4" id="KW-0460">Magnesium</keyword>
<dbReference type="KEGG" id="sesp:BN6_83650"/>
<dbReference type="PATRIC" id="fig|1179773.3.peg.8446"/>
<dbReference type="OrthoDB" id="113459at2"/>
<feature type="domain" description="PIN" evidence="5">
    <location>
        <begin position="5"/>
        <end position="107"/>
    </location>
</feature>
<dbReference type="EMBL" id="HE804045">
    <property type="protein sequence ID" value="CCH35581.1"/>
    <property type="molecule type" value="Genomic_DNA"/>
</dbReference>
<dbReference type="AlphaFoldDB" id="K0KBN9"/>
<dbReference type="InterPro" id="IPR002716">
    <property type="entry name" value="PIN_dom"/>
</dbReference>
<evidence type="ECO:0000256" key="1">
    <source>
        <dbReference type="ARBA" id="ARBA00022722"/>
    </source>
</evidence>
<dbReference type="InterPro" id="IPR029060">
    <property type="entry name" value="PIN-like_dom_sf"/>
</dbReference>
<organism evidence="7 8">
    <name type="scientific">Saccharothrix espanaensis (strain ATCC 51144 / DSM 44229 / JCM 9112 / NBRC 15066 / NRRL 15764)</name>
    <dbReference type="NCBI Taxonomy" id="1179773"/>
    <lineage>
        <taxon>Bacteria</taxon>
        <taxon>Bacillati</taxon>
        <taxon>Actinomycetota</taxon>
        <taxon>Actinomycetes</taxon>
        <taxon>Pseudonocardiales</taxon>
        <taxon>Pseudonocardiaceae</taxon>
        <taxon>Saccharothrix</taxon>
    </lineage>
</organism>
<evidence type="ECO:0000259" key="5">
    <source>
        <dbReference type="Pfam" id="PF13470"/>
    </source>
</evidence>
<dbReference type="BioCyc" id="SESP1179773:BN6_RS40545-MONOMER"/>
<dbReference type="eggNOG" id="COG1569">
    <property type="taxonomic scope" value="Bacteria"/>
</dbReference>
<gene>
    <name evidence="7" type="ordered locus">BN6_83650</name>
</gene>
<evidence type="ECO:0000259" key="6">
    <source>
        <dbReference type="Pfam" id="PF26343"/>
    </source>
</evidence>
<keyword evidence="1" id="KW-0540">Nuclease</keyword>
<evidence type="ECO:0000256" key="2">
    <source>
        <dbReference type="ARBA" id="ARBA00022723"/>
    </source>
</evidence>
<reference evidence="7 8" key="1">
    <citation type="journal article" date="2012" name="BMC Genomics">
        <title>Complete genome sequence of Saccharothrix espanaensis DSM 44229T and comparison to the other completely sequenced Pseudonocardiaceae.</title>
        <authorList>
            <person name="Strobel T."/>
            <person name="Al-Dilaimi A."/>
            <person name="Blom J."/>
            <person name="Gessner A."/>
            <person name="Kalinowski J."/>
            <person name="Luzhetska M."/>
            <person name="Puhler A."/>
            <person name="Szczepanowski R."/>
            <person name="Bechthold A."/>
            <person name="Ruckert C."/>
        </authorList>
    </citation>
    <scope>NUCLEOTIDE SEQUENCE [LARGE SCALE GENOMIC DNA]</scope>
    <source>
        <strain evidence="8">ATCC 51144 / DSM 44229 / JCM 9112 / NBRC 15066 / NRRL 15764</strain>
    </source>
</reference>
<dbReference type="Pfam" id="PF26343">
    <property type="entry name" value="VapC50_C"/>
    <property type="match status" value="1"/>
</dbReference>
<dbReference type="Pfam" id="PF13470">
    <property type="entry name" value="PIN_3"/>
    <property type="match status" value="1"/>
</dbReference>
<dbReference type="GO" id="GO:0004518">
    <property type="term" value="F:nuclease activity"/>
    <property type="evidence" value="ECO:0007669"/>
    <property type="project" value="UniProtKB-KW"/>
</dbReference>
<dbReference type="GO" id="GO:0016787">
    <property type="term" value="F:hydrolase activity"/>
    <property type="evidence" value="ECO:0007669"/>
    <property type="project" value="UniProtKB-KW"/>
</dbReference>
<feature type="domain" description="VapC50 C-terminal" evidence="6">
    <location>
        <begin position="125"/>
        <end position="181"/>
    </location>
</feature>
<dbReference type="GO" id="GO:0046872">
    <property type="term" value="F:metal ion binding"/>
    <property type="evidence" value="ECO:0007669"/>
    <property type="project" value="UniProtKB-KW"/>
</dbReference>
<accession>K0KBN9</accession>
<evidence type="ECO:0000313" key="7">
    <source>
        <dbReference type="EMBL" id="CCH35581.1"/>
    </source>
</evidence>
<dbReference type="SUPFAM" id="SSF88723">
    <property type="entry name" value="PIN domain-like"/>
    <property type="match status" value="1"/>
</dbReference>
<proteinExistence type="predicted"/>
<name>K0KBN9_SACES</name>
<evidence type="ECO:0000313" key="8">
    <source>
        <dbReference type="Proteomes" id="UP000006281"/>
    </source>
</evidence>
<evidence type="ECO:0000256" key="3">
    <source>
        <dbReference type="ARBA" id="ARBA00022801"/>
    </source>
</evidence>
<dbReference type="InterPro" id="IPR058652">
    <property type="entry name" value="VapC50_C"/>
</dbReference>
<protein>
    <submittedName>
        <fullName evidence="7">Uncharacterized protein</fullName>
    </submittedName>
</protein>